<gene>
    <name evidence="2" type="ORF">FD06_GL000436</name>
</gene>
<dbReference type="GO" id="GO:0006313">
    <property type="term" value="P:DNA transposition"/>
    <property type="evidence" value="ECO:0007669"/>
    <property type="project" value="InterPro"/>
</dbReference>
<name>A0A0R2AM27_9LACO</name>
<dbReference type="GO" id="GO:0004803">
    <property type="term" value="F:transposase activity"/>
    <property type="evidence" value="ECO:0007669"/>
    <property type="project" value="InterPro"/>
</dbReference>
<evidence type="ECO:0000313" key="2">
    <source>
        <dbReference type="EMBL" id="KRM67717.1"/>
    </source>
</evidence>
<dbReference type="AlphaFoldDB" id="A0A0R2AM27"/>
<protein>
    <recommendedName>
        <fullName evidence="1">HTH-like domain-containing protein</fullName>
    </recommendedName>
</protein>
<dbReference type="InterPro" id="IPR025948">
    <property type="entry name" value="HTH-like_dom"/>
</dbReference>
<dbReference type="PATRIC" id="fig|1423781.4.peg.448"/>
<feature type="domain" description="HTH-like" evidence="1">
    <location>
        <begin position="139"/>
        <end position="190"/>
    </location>
</feature>
<dbReference type="EMBL" id="AYYQ01000035">
    <property type="protein sequence ID" value="KRM67717.1"/>
    <property type="molecule type" value="Genomic_DNA"/>
</dbReference>
<proteinExistence type="predicted"/>
<accession>A0A0R2AM27</accession>
<evidence type="ECO:0000259" key="1">
    <source>
        <dbReference type="Pfam" id="PF13276"/>
    </source>
</evidence>
<dbReference type="InterPro" id="IPR050900">
    <property type="entry name" value="Transposase_IS3/IS150/IS904"/>
</dbReference>
<dbReference type="GO" id="GO:0003677">
    <property type="term" value="F:DNA binding"/>
    <property type="evidence" value="ECO:0007669"/>
    <property type="project" value="InterPro"/>
</dbReference>
<dbReference type="InterPro" id="IPR002514">
    <property type="entry name" value="Transposase_8"/>
</dbReference>
<dbReference type="Pfam" id="PF13276">
    <property type="entry name" value="HTH_21"/>
    <property type="match status" value="1"/>
</dbReference>
<organism evidence="2 3">
    <name type="scientific">Apilactobacillus ozensis DSM 23829 = JCM 17196</name>
    <dbReference type="NCBI Taxonomy" id="1423781"/>
    <lineage>
        <taxon>Bacteria</taxon>
        <taxon>Bacillati</taxon>
        <taxon>Bacillota</taxon>
        <taxon>Bacilli</taxon>
        <taxon>Lactobacillales</taxon>
        <taxon>Lactobacillaceae</taxon>
        <taxon>Apilactobacillus</taxon>
    </lineage>
</organism>
<dbReference type="Pfam" id="PF01527">
    <property type="entry name" value="HTH_Tnp_1"/>
    <property type="match status" value="1"/>
</dbReference>
<evidence type="ECO:0000313" key="3">
    <source>
        <dbReference type="Proteomes" id="UP000052012"/>
    </source>
</evidence>
<dbReference type="Proteomes" id="UP000052012">
    <property type="component" value="Unassembled WGS sequence"/>
</dbReference>
<comment type="caution">
    <text evidence="2">The sequence shown here is derived from an EMBL/GenBank/DDBJ whole genome shotgun (WGS) entry which is preliminary data.</text>
</comment>
<sequence length="213" mass="25283">MKDMPKIYPKKFKDKILDLAINKNESVNDIAEKYDISVNTVKRWVNESRKAVIDGKTYSLKRYNELEKHIKDIETENEILKFVLQKGVQWSNDVDKLLKLVQKSVDNGYHRTTVLKLLNVPTSTYYDWLKYEPTDTRKQDEKLKPLIKKIWENNNREYGVPRIQSSLREKNIYVGNRRLKRLMNELNIHAMTPTHKVYRKPAVVDDKTSVEDM</sequence>
<keyword evidence="3" id="KW-1185">Reference proteome</keyword>
<reference evidence="2 3" key="1">
    <citation type="journal article" date="2015" name="Genome Announc.">
        <title>Expanding the biotechnology potential of lactobacilli through comparative genomics of 213 strains and associated genera.</title>
        <authorList>
            <person name="Sun Z."/>
            <person name="Harris H.M."/>
            <person name="McCann A."/>
            <person name="Guo C."/>
            <person name="Argimon S."/>
            <person name="Zhang W."/>
            <person name="Yang X."/>
            <person name="Jeffery I.B."/>
            <person name="Cooney J.C."/>
            <person name="Kagawa T.F."/>
            <person name="Liu W."/>
            <person name="Song Y."/>
            <person name="Salvetti E."/>
            <person name="Wrobel A."/>
            <person name="Rasinkangas P."/>
            <person name="Parkhill J."/>
            <person name="Rea M.C."/>
            <person name="O'Sullivan O."/>
            <person name="Ritari J."/>
            <person name="Douillard F.P."/>
            <person name="Paul Ross R."/>
            <person name="Yang R."/>
            <person name="Briner A.E."/>
            <person name="Felis G.E."/>
            <person name="de Vos W.M."/>
            <person name="Barrangou R."/>
            <person name="Klaenhammer T.R."/>
            <person name="Caufield P.W."/>
            <person name="Cui Y."/>
            <person name="Zhang H."/>
            <person name="O'Toole P.W."/>
        </authorList>
    </citation>
    <scope>NUCLEOTIDE SEQUENCE [LARGE SCALE GENOMIC DNA]</scope>
    <source>
        <strain evidence="2 3">DSM 23829</strain>
    </source>
</reference>
<dbReference type="SUPFAM" id="SSF46689">
    <property type="entry name" value="Homeodomain-like"/>
    <property type="match status" value="1"/>
</dbReference>
<dbReference type="STRING" id="1423781.FD06_GL000436"/>
<dbReference type="PANTHER" id="PTHR46889:SF5">
    <property type="entry name" value="INTEGRASE PROTEIN"/>
    <property type="match status" value="1"/>
</dbReference>
<dbReference type="PANTHER" id="PTHR46889">
    <property type="entry name" value="TRANSPOSASE INSF FOR INSERTION SEQUENCE IS3B-RELATED"/>
    <property type="match status" value="1"/>
</dbReference>
<dbReference type="OrthoDB" id="9781005at2"/>
<dbReference type="InterPro" id="IPR009057">
    <property type="entry name" value="Homeodomain-like_sf"/>
</dbReference>